<gene>
    <name evidence="2" type="ORF">JKP88DRAFT_289461</name>
</gene>
<comment type="caution">
    <text evidence="2">The sequence shown here is derived from an EMBL/GenBank/DDBJ whole genome shotgun (WGS) entry which is preliminary data.</text>
</comment>
<feature type="region of interest" description="Disordered" evidence="1">
    <location>
        <begin position="190"/>
        <end position="300"/>
    </location>
</feature>
<evidence type="ECO:0000256" key="1">
    <source>
        <dbReference type="SAM" id="MobiDB-lite"/>
    </source>
</evidence>
<sequence length="300" mass="30117">MSLEVSIEVGEPAADEDEQEELSTTVVKIAAAPPPQPRRRAAAAAAAPPPHGAGLMRAVWLSAHTEVVARLAADDPAAAASDAAAAAVAAAFRAAVTEALADLRFAHMQRQLADLPKTLWGNGDFSSRRTNVARYRGGGGGARALAAAALRHPRDGVVVAETLFDDPDIGTFAEFWMAKEGLTVLPRRADAAEGDGSDSVDDCGYDAAAPWRAPPDDSGGGSGGSGGGGSGGDSGGSGSGSYDPSAPWRAQPDNGGGSGSGGGSGGSGDNSGGDPSVPRRTQPSPSPRSRNRVEEQRRGG</sequence>
<keyword evidence="3" id="KW-1185">Reference proteome</keyword>
<accession>A0A836CGZ4</accession>
<organism evidence="2 3">
    <name type="scientific">Tribonema minus</name>
    <dbReference type="NCBI Taxonomy" id="303371"/>
    <lineage>
        <taxon>Eukaryota</taxon>
        <taxon>Sar</taxon>
        <taxon>Stramenopiles</taxon>
        <taxon>Ochrophyta</taxon>
        <taxon>PX clade</taxon>
        <taxon>Xanthophyceae</taxon>
        <taxon>Tribonematales</taxon>
        <taxon>Tribonemataceae</taxon>
        <taxon>Tribonema</taxon>
    </lineage>
</organism>
<dbReference type="EMBL" id="JAFCMP010000141">
    <property type="protein sequence ID" value="KAG5185154.1"/>
    <property type="molecule type" value="Genomic_DNA"/>
</dbReference>
<feature type="compositionally biased region" description="Gly residues" evidence="1">
    <location>
        <begin position="254"/>
        <end position="271"/>
    </location>
</feature>
<feature type="region of interest" description="Disordered" evidence="1">
    <location>
        <begin position="1"/>
        <end position="23"/>
    </location>
</feature>
<evidence type="ECO:0000313" key="2">
    <source>
        <dbReference type="EMBL" id="KAG5185154.1"/>
    </source>
</evidence>
<dbReference type="Proteomes" id="UP000664859">
    <property type="component" value="Unassembled WGS sequence"/>
</dbReference>
<feature type="compositionally biased region" description="Low complexity" evidence="1">
    <location>
        <begin position="272"/>
        <end position="283"/>
    </location>
</feature>
<feature type="compositionally biased region" description="Gly residues" evidence="1">
    <location>
        <begin position="218"/>
        <end position="239"/>
    </location>
</feature>
<name>A0A836CGZ4_9STRA</name>
<feature type="compositionally biased region" description="Basic and acidic residues" evidence="1">
    <location>
        <begin position="291"/>
        <end position="300"/>
    </location>
</feature>
<proteinExistence type="predicted"/>
<protein>
    <submittedName>
        <fullName evidence="2">Uncharacterized protein</fullName>
    </submittedName>
</protein>
<dbReference type="AlphaFoldDB" id="A0A836CGZ4"/>
<reference evidence="2" key="1">
    <citation type="submission" date="2021-02" db="EMBL/GenBank/DDBJ databases">
        <title>First Annotated Genome of the Yellow-green Alga Tribonema minus.</title>
        <authorList>
            <person name="Mahan K.M."/>
        </authorList>
    </citation>
    <scope>NUCLEOTIDE SEQUENCE</scope>
    <source>
        <strain evidence="2">UTEX B ZZ1240</strain>
    </source>
</reference>
<evidence type="ECO:0000313" key="3">
    <source>
        <dbReference type="Proteomes" id="UP000664859"/>
    </source>
</evidence>
<feature type="compositionally biased region" description="Acidic residues" evidence="1">
    <location>
        <begin position="192"/>
        <end position="204"/>
    </location>
</feature>